<dbReference type="EMBL" id="LXQA010125425">
    <property type="protein sequence ID" value="MCI21535.1"/>
    <property type="molecule type" value="Genomic_DNA"/>
</dbReference>
<dbReference type="GO" id="GO:0006508">
    <property type="term" value="P:proteolysis"/>
    <property type="evidence" value="ECO:0007669"/>
    <property type="project" value="InterPro"/>
</dbReference>
<keyword evidence="2" id="KW-0645">Protease</keyword>
<dbReference type="Gene3D" id="3.40.50.11320">
    <property type="match status" value="1"/>
</dbReference>
<keyword evidence="3" id="KW-1185">Reference proteome</keyword>
<dbReference type="InterPro" id="IPR029058">
    <property type="entry name" value="AB_hydrolase_fold"/>
</dbReference>
<dbReference type="AlphaFoldDB" id="A0A392QE35"/>
<proteinExistence type="inferred from homology"/>
<name>A0A392QE35_9FABA</name>
<comment type="caution">
    <text evidence="2">The sequence shown here is derived from an EMBL/GenBank/DDBJ whole genome shotgun (WGS) entry which is preliminary data.</text>
</comment>
<evidence type="ECO:0000313" key="2">
    <source>
        <dbReference type="EMBL" id="MCI21535.1"/>
    </source>
</evidence>
<dbReference type="InterPro" id="IPR001563">
    <property type="entry name" value="Peptidase_S10"/>
</dbReference>
<evidence type="ECO:0000313" key="3">
    <source>
        <dbReference type="Proteomes" id="UP000265520"/>
    </source>
</evidence>
<evidence type="ECO:0000256" key="1">
    <source>
        <dbReference type="ARBA" id="ARBA00009431"/>
    </source>
</evidence>
<sequence>MLGTLVKAGVRVLAYSCDQDSVIPLTGTRTLLSGLAKDLALNTAEVYKVWLESGQVGGWTEVYGEGLLTF</sequence>
<comment type="similarity">
    <text evidence="1">Belongs to the peptidase S10 family.</text>
</comment>
<accession>A0A392QE35</accession>
<organism evidence="2 3">
    <name type="scientific">Trifolium medium</name>
    <dbReference type="NCBI Taxonomy" id="97028"/>
    <lineage>
        <taxon>Eukaryota</taxon>
        <taxon>Viridiplantae</taxon>
        <taxon>Streptophyta</taxon>
        <taxon>Embryophyta</taxon>
        <taxon>Tracheophyta</taxon>
        <taxon>Spermatophyta</taxon>
        <taxon>Magnoliopsida</taxon>
        <taxon>eudicotyledons</taxon>
        <taxon>Gunneridae</taxon>
        <taxon>Pentapetalae</taxon>
        <taxon>rosids</taxon>
        <taxon>fabids</taxon>
        <taxon>Fabales</taxon>
        <taxon>Fabaceae</taxon>
        <taxon>Papilionoideae</taxon>
        <taxon>50 kb inversion clade</taxon>
        <taxon>NPAAA clade</taxon>
        <taxon>Hologalegina</taxon>
        <taxon>IRL clade</taxon>
        <taxon>Trifolieae</taxon>
        <taxon>Trifolium</taxon>
    </lineage>
</organism>
<dbReference type="Pfam" id="PF00450">
    <property type="entry name" value="Peptidase_S10"/>
    <property type="match status" value="1"/>
</dbReference>
<keyword evidence="2" id="KW-0378">Hydrolase</keyword>
<dbReference type="GO" id="GO:0004185">
    <property type="term" value="F:serine-type carboxypeptidase activity"/>
    <property type="evidence" value="ECO:0007669"/>
    <property type="project" value="InterPro"/>
</dbReference>
<reference evidence="2 3" key="1">
    <citation type="journal article" date="2018" name="Front. Plant Sci.">
        <title>Red Clover (Trifolium pratense) and Zigzag Clover (T. medium) - A Picture of Genomic Similarities and Differences.</title>
        <authorList>
            <person name="Dluhosova J."/>
            <person name="Istvanek J."/>
            <person name="Nedelnik J."/>
            <person name="Repkova J."/>
        </authorList>
    </citation>
    <scope>NUCLEOTIDE SEQUENCE [LARGE SCALE GENOMIC DNA]</scope>
    <source>
        <strain evidence="3">cv. 10/8</strain>
        <tissue evidence="2">Leaf</tissue>
    </source>
</reference>
<dbReference type="SUPFAM" id="SSF53474">
    <property type="entry name" value="alpha/beta-Hydrolases"/>
    <property type="match status" value="1"/>
</dbReference>
<feature type="non-terminal residue" evidence="2">
    <location>
        <position position="70"/>
    </location>
</feature>
<protein>
    <submittedName>
        <fullName evidence="2">Serine carboxypeptidase-like 45-like</fullName>
    </submittedName>
</protein>
<keyword evidence="2" id="KW-0121">Carboxypeptidase</keyword>
<dbReference type="Proteomes" id="UP000265520">
    <property type="component" value="Unassembled WGS sequence"/>
</dbReference>